<proteinExistence type="predicted"/>
<dbReference type="RefSeq" id="WP_237357699.1">
    <property type="nucleotide sequence ID" value="NZ_BSPR01000002.1"/>
</dbReference>
<evidence type="ECO:0000313" key="2">
    <source>
        <dbReference type="Proteomes" id="UP000193427"/>
    </source>
</evidence>
<dbReference type="STRING" id="946333.A4W93_05490"/>
<reference evidence="1 2" key="1">
    <citation type="submission" date="2016-04" db="EMBL/GenBank/DDBJ databases">
        <title>Complete genome sequence of natural rubber-degrading, novel Gram-negative bacterium, Rhizobacter gummiphilus strain NS21.</title>
        <authorList>
            <person name="Tabata M."/>
            <person name="Kasai D."/>
            <person name="Fukuda M."/>
        </authorList>
    </citation>
    <scope>NUCLEOTIDE SEQUENCE [LARGE SCALE GENOMIC DNA]</scope>
    <source>
        <strain evidence="1 2">NS21</strain>
    </source>
</reference>
<sequence>MPTPDPLEVPLAPVAPAAVHVPGLSADARDTLAWIQSTGDHGHLPFAIVDKRQARVHVFHADGRLAGESPALLGLTPGDEGVPGAGQRVADLSPSERTTPAGRFASEPGHNLKGEDIVWVDYDAAIAIHRVRPGPSRERREQRLASGTPADNRVSLGCIVVPVAFYEQVVSPVLGRSRGVVYVLPERQPALAMLTRR</sequence>
<evidence type="ECO:0000313" key="1">
    <source>
        <dbReference type="EMBL" id="ARN23743.1"/>
    </source>
</evidence>
<name>A0A1W6LHP6_9BURK</name>
<evidence type="ECO:0008006" key="3">
    <source>
        <dbReference type="Google" id="ProtNLM"/>
    </source>
</evidence>
<accession>A0A1W6LHP6</accession>
<keyword evidence="2" id="KW-1185">Reference proteome</keyword>
<protein>
    <recommendedName>
        <fullName evidence="3">L,D-transpeptidase</fullName>
    </recommendedName>
</protein>
<gene>
    <name evidence="1" type="ORF">A4W93_05490</name>
</gene>
<organism evidence="1 2">
    <name type="scientific">Piscinibacter gummiphilus</name>
    <dbReference type="NCBI Taxonomy" id="946333"/>
    <lineage>
        <taxon>Bacteria</taxon>
        <taxon>Pseudomonadati</taxon>
        <taxon>Pseudomonadota</taxon>
        <taxon>Betaproteobacteria</taxon>
        <taxon>Burkholderiales</taxon>
        <taxon>Sphaerotilaceae</taxon>
        <taxon>Piscinibacter</taxon>
    </lineage>
</organism>
<dbReference type="AlphaFoldDB" id="A0A1W6LHP6"/>
<dbReference type="Proteomes" id="UP000193427">
    <property type="component" value="Chromosome"/>
</dbReference>
<dbReference type="EMBL" id="CP015118">
    <property type="protein sequence ID" value="ARN23743.1"/>
    <property type="molecule type" value="Genomic_DNA"/>
</dbReference>
<dbReference type="KEGG" id="rgu:A4W93_05490"/>